<evidence type="ECO:0000256" key="3">
    <source>
        <dbReference type="PIRNR" id="PIRNR036894"/>
    </source>
</evidence>
<evidence type="ECO:0000256" key="2">
    <source>
        <dbReference type="ARBA" id="ARBA00022833"/>
    </source>
</evidence>
<evidence type="ECO:0000259" key="4">
    <source>
        <dbReference type="Pfam" id="PF20511"/>
    </source>
</evidence>
<dbReference type="InterPro" id="IPR014628">
    <property type="entry name" value="Man6P_isomerase_Firm_short"/>
</dbReference>
<keyword evidence="1 3" id="KW-0479">Metal-binding</keyword>
<dbReference type="Pfam" id="PF20511">
    <property type="entry name" value="PMI_typeI_cat"/>
    <property type="match status" value="1"/>
</dbReference>
<gene>
    <name evidence="5" type="ORF">KKP3000_000846</name>
</gene>
<dbReference type="EMBL" id="JBDXSU010000016">
    <property type="protein sequence ID" value="MFB5192053.1"/>
    <property type="molecule type" value="Genomic_DNA"/>
</dbReference>
<name>A0ABV5AIE9_9BACL</name>
<protein>
    <recommendedName>
        <fullName evidence="3">Mannose-6-phosphate isomerase</fullName>
        <ecNumber evidence="3">5.3.1.8</ecNumber>
    </recommendedName>
</protein>
<comment type="catalytic activity">
    <reaction evidence="3">
        <text>D-mannose 6-phosphate = D-fructose 6-phosphate</text>
        <dbReference type="Rhea" id="RHEA:12356"/>
        <dbReference type="ChEBI" id="CHEBI:58735"/>
        <dbReference type="ChEBI" id="CHEBI:61527"/>
        <dbReference type="EC" id="5.3.1.8"/>
    </reaction>
</comment>
<dbReference type="Gene3D" id="2.60.120.10">
    <property type="entry name" value="Jelly Rolls"/>
    <property type="match status" value="2"/>
</dbReference>
<comment type="similarity">
    <text evidence="3">Belongs to the mannose-6-phosphate isomerase type 1 family.</text>
</comment>
<dbReference type="PANTHER" id="PTHR42742">
    <property type="entry name" value="TRANSCRIPTIONAL REPRESSOR MPRA"/>
    <property type="match status" value="1"/>
</dbReference>
<evidence type="ECO:0000313" key="5">
    <source>
        <dbReference type="EMBL" id="MFB5192053.1"/>
    </source>
</evidence>
<sequence>MYPVKFKPVPMHRIWGGDGLKQMFHVESSDPIGEYWVVSGHPNGMSVVSEGPLAGRTLHELTEMYPSAYLGKSPQPRFPLLIKFLEAEDDLSVQIHPDDTYAQANEGDFGKTEAWYVLDAKADGKINYGHSFPDRETYERAVQSGQVKDFLEYRDVRKGDFVFVPARTLHALLAGTKVLEIQQTSDVTYRVYDWDRVDANGNGRALHVAKAADVLDYGQPLVDVERAWIRNEEGIEHQRLVDCPYFTIESIVTSEPLAFTHGHSGNPDVLIVVEGAGELRATVDGQQQSLSLSPGDAVLIPGTLEVYEVLPQSSLTVVRTFY</sequence>
<evidence type="ECO:0000313" key="6">
    <source>
        <dbReference type="Proteomes" id="UP001579974"/>
    </source>
</evidence>
<accession>A0ABV5AIE9</accession>
<evidence type="ECO:0000256" key="1">
    <source>
        <dbReference type="ARBA" id="ARBA00022723"/>
    </source>
</evidence>
<organism evidence="5 6">
    <name type="scientific">Alicyclobacillus fastidiosus</name>
    <dbReference type="NCBI Taxonomy" id="392011"/>
    <lineage>
        <taxon>Bacteria</taxon>
        <taxon>Bacillati</taxon>
        <taxon>Bacillota</taxon>
        <taxon>Bacilli</taxon>
        <taxon>Bacillales</taxon>
        <taxon>Alicyclobacillaceae</taxon>
        <taxon>Alicyclobacillus</taxon>
    </lineage>
</organism>
<dbReference type="PIRSF" id="PIRSF036894">
    <property type="entry name" value="PMI_Firm_short"/>
    <property type="match status" value="1"/>
</dbReference>
<dbReference type="InterPro" id="IPR046457">
    <property type="entry name" value="PMI_typeI_cat"/>
</dbReference>
<dbReference type="PANTHER" id="PTHR42742:SF3">
    <property type="entry name" value="FRUCTOKINASE"/>
    <property type="match status" value="1"/>
</dbReference>
<reference evidence="5 6" key="1">
    <citation type="journal article" date="2024" name="Int. J. Mol. Sci.">
        <title>Exploration of Alicyclobacillus spp. Genome in Search of Antibiotic Resistance.</title>
        <authorList>
            <person name="Bucka-Kolendo J."/>
            <person name="Kiousi D.E."/>
            <person name="Dekowska A."/>
            <person name="Mikolajczuk-Szczyrba A."/>
            <person name="Karadedos D.M."/>
            <person name="Michael P."/>
            <person name="Galanis A."/>
            <person name="Sokolowska B."/>
        </authorList>
    </citation>
    <scope>NUCLEOTIDE SEQUENCE [LARGE SCALE GENOMIC DNA]</scope>
    <source>
        <strain evidence="5 6">KKP 3000</strain>
    </source>
</reference>
<dbReference type="SUPFAM" id="SSF51182">
    <property type="entry name" value="RmlC-like cupins"/>
    <property type="match status" value="1"/>
</dbReference>
<dbReference type="InterPro" id="IPR014710">
    <property type="entry name" value="RmlC-like_jellyroll"/>
</dbReference>
<proteinExistence type="inferred from homology"/>
<feature type="domain" description="Phosphomannose isomerase type I catalytic" evidence="4">
    <location>
        <begin position="12"/>
        <end position="104"/>
    </location>
</feature>
<dbReference type="GO" id="GO:0016853">
    <property type="term" value="F:isomerase activity"/>
    <property type="evidence" value="ECO:0007669"/>
    <property type="project" value="UniProtKB-KW"/>
</dbReference>
<keyword evidence="2 3" id="KW-0862">Zinc</keyword>
<keyword evidence="3 5" id="KW-0413">Isomerase</keyword>
<dbReference type="EC" id="5.3.1.8" evidence="3"/>
<keyword evidence="6" id="KW-1185">Reference proteome</keyword>
<dbReference type="InterPro" id="IPR011051">
    <property type="entry name" value="RmlC_Cupin_sf"/>
</dbReference>
<dbReference type="InterPro" id="IPR051804">
    <property type="entry name" value="Carb_Metab_Reg_Kinase/Isom"/>
</dbReference>
<comment type="cofactor">
    <cofactor evidence="3">
        <name>Zn(2+)</name>
        <dbReference type="ChEBI" id="CHEBI:29105"/>
    </cofactor>
</comment>
<dbReference type="Proteomes" id="UP001579974">
    <property type="component" value="Unassembled WGS sequence"/>
</dbReference>
<dbReference type="CDD" id="cd07010">
    <property type="entry name" value="cupin_PMI_type_I_N_bac"/>
    <property type="match status" value="1"/>
</dbReference>
<comment type="caution">
    <text evidence="5">The sequence shown here is derived from an EMBL/GenBank/DDBJ whole genome shotgun (WGS) entry which is preliminary data.</text>
</comment>
<dbReference type="RefSeq" id="WP_275476066.1">
    <property type="nucleotide sequence ID" value="NZ_CP162940.1"/>
</dbReference>